<dbReference type="InterPro" id="IPR000421">
    <property type="entry name" value="FA58C"/>
</dbReference>
<dbReference type="InterPro" id="IPR008979">
    <property type="entry name" value="Galactose-bd-like_sf"/>
</dbReference>
<feature type="domain" description="SLH" evidence="8">
    <location>
        <begin position="3699"/>
        <end position="3758"/>
    </location>
</feature>
<feature type="region of interest" description="Disordered" evidence="5">
    <location>
        <begin position="3460"/>
        <end position="3498"/>
    </location>
</feature>
<dbReference type="InterPro" id="IPR011081">
    <property type="entry name" value="Big_4"/>
</dbReference>
<dbReference type="Pfam" id="PF13620">
    <property type="entry name" value="CarboxypepD_reg"/>
    <property type="match status" value="1"/>
</dbReference>
<evidence type="ECO:0000256" key="3">
    <source>
        <dbReference type="ARBA" id="ARBA00023295"/>
    </source>
</evidence>
<dbReference type="InterPro" id="IPR003343">
    <property type="entry name" value="Big_2"/>
</dbReference>
<dbReference type="Pfam" id="PF00754">
    <property type="entry name" value="F5_F8_type_C"/>
    <property type="match status" value="1"/>
</dbReference>
<dbReference type="CDD" id="cd00063">
    <property type="entry name" value="FN3"/>
    <property type="match status" value="1"/>
</dbReference>
<evidence type="ECO:0000256" key="4">
    <source>
        <dbReference type="RuleBase" id="RU361192"/>
    </source>
</evidence>
<dbReference type="InterPro" id="IPR036116">
    <property type="entry name" value="FN3_sf"/>
</dbReference>
<keyword evidence="2 4" id="KW-0378">Hydrolase</keyword>
<evidence type="ECO:0000256" key="2">
    <source>
        <dbReference type="ARBA" id="ARBA00022801"/>
    </source>
</evidence>
<dbReference type="SUPFAM" id="SSF51445">
    <property type="entry name" value="(Trans)glycosidases"/>
    <property type="match status" value="2"/>
</dbReference>
<dbReference type="InterPro" id="IPR008969">
    <property type="entry name" value="CarboxyPept-like_regulatory"/>
</dbReference>
<dbReference type="PROSITE" id="PS50853">
    <property type="entry name" value="FN3"/>
    <property type="match status" value="1"/>
</dbReference>
<dbReference type="Pfam" id="PF00041">
    <property type="entry name" value="fn3"/>
    <property type="match status" value="1"/>
</dbReference>
<dbReference type="Gene3D" id="3.20.20.80">
    <property type="entry name" value="Glycosidases"/>
    <property type="match status" value="2"/>
</dbReference>
<dbReference type="InterPro" id="IPR003961">
    <property type="entry name" value="FN3_dom"/>
</dbReference>
<comment type="caution">
    <text evidence="9">The sequence shown here is derived from an EMBL/GenBank/DDBJ whole genome shotgun (WGS) entry which is preliminary data.</text>
</comment>
<proteinExistence type="inferred from homology"/>
<gene>
    <name evidence="9" type="ORF">E6C55_04630</name>
</gene>
<dbReference type="SMART" id="SM00635">
    <property type="entry name" value="BID_2"/>
    <property type="match status" value="13"/>
</dbReference>
<feature type="domain" description="F5/8 type C" evidence="6">
    <location>
        <begin position="1802"/>
        <end position="1960"/>
    </location>
</feature>
<evidence type="ECO:0000259" key="6">
    <source>
        <dbReference type="PROSITE" id="PS50022"/>
    </source>
</evidence>
<evidence type="ECO:0000256" key="1">
    <source>
        <dbReference type="ARBA" id="ARBA00010687"/>
    </source>
</evidence>
<evidence type="ECO:0000259" key="8">
    <source>
        <dbReference type="PROSITE" id="PS51272"/>
    </source>
</evidence>
<dbReference type="Pfam" id="PF07745">
    <property type="entry name" value="Glyco_hydro_53"/>
    <property type="match status" value="2"/>
</dbReference>
<dbReference type="SMART" id="SM00060">
    <property type="entry name" value="FN3"/>
    <property type="match status" value="2"/>
</dbReference>
<protein>
    <recommendedName>
        <fullName evidence="4">Arabinogalactan endo-beta-1,4-galactanase</fullName>
        <ecNumber evidence="4">3.2.1.89</ecNumber>
    </recommendedName>
</protein>
<dbReference type="InterPro" id="IPR001119">
    <property type="entry name" value="SLH_dom"/>
</dbReference>
<dbReference type="SUPFAM" id="SSF49373">
    <property type="entry name" value="Invasin/intimin cell-adhesion fragments"/>
    <property type="match status" value="12"/>
</dbReference>
<dbReference type="EMBL" id="SSOB01000004">
    <property type="protein sequence ID" value="THF83452.1"/>
    <property type="molecule type" value="Genomic_DNA"/>
</dbReference>
<dbReference type="GO" id="GO:0031218">
    <property type="term" value="F:arabinogalactan endo-1,4-beta-galactosidase activity"/>
    <property type="evidence" value="ECO:0007669"/>
    <property type="project" value="UniProtKB-EC"/>
</dbReference>
<dbReference type="GO" id="GO:0045490">
    <property type="term" value="P:pectin catabolic process"/>
    <property type="evidence" value="ECO:0007669"/>
    <property type="project" value="TreeGrafter"/>
</dbReference>
<dbReference type="Proteomes" id="UP000310636">
    <property type="component" value="Unassembled WGS sequence"/>
</dbReference>
<dbReference type="PANTHER" id="PTHR34983">
    <property type="entry name" value="ARABINOGALACTAN ENDO-BETA-1,4-GALACTANASE A"/>
    <property type="match status" value="1"/>
</dbReference>
<dbReference type="InterPro" id="IPR011683">
    <property type="entry name" value="Glyco_hydro_53"/>
</dbReference>
<comment type="similarity">
    <text evidence="1 4">Belongs to the glycosyl hydrolase 53 family.</text>
</comment>
<dbReference type="PANTHER" id="PTHR34983:SF2">
    <property type="entry name" value="ENDO-BETA-1,4-GALACTANASE"/>
    <property type="match status" value="1"/>
</dbReference>
<dbReference type="InterPro" id="IPR008964">
    <property type="entry name" value="Invasin/intimin_cell_adhesion"/>
</dbReference>
<dbReference type="Pfam" id="PF02368">
    <property type="entry name" value="Big_2"/>
    <property type="match status" value="12"/>
</dbReference>
<dbReference type="Pfam" id="PF00395">
    <property type="entry name" value="SLH"/>
    <property type="match status" value="3"/>
</dbReference>
<comment type="catalytic activity">
    <reaction evidence="4">
        <text>The enzyme specifically hydrolyzes (1-&gt;4)-beta-D-galactosidic linkages in type I arabinogalactans.</text>
        <dbReference type="EC" id="3.2.1.89"/>
    </reaction>
</comment>
<accession>A0A4S4C7Z8</accession>
<dbReference type="InterPro" id="IPR059177">
    <property type="entry name" value="GH29D-like_dom"/>
</dbReference>
<dbReference type="GO" id="GO:0015926">
    <property type="term" value="F:glucosidase activity"/>
    <property type="evidence" value="ECO:0007669"/>
    <property type="project" value="InterPro"/>
</dbReference>
<evidence type="ECO:0000256" key="5">
    <source>
        <dbReference type="SAM" id="MobiDB-lite"/>
    </source>
</evidence>
<feature type="domain" description="Fibronectin type-III" evidence="7">
    <location>
        <begin position="3375"/>
        <end position="3464"/>
    </location>
</feature>
<organism evidence="9 10">
    <name type="scientific">Cohnella fermenti</name>
    <dbReference type="NCBI Taxonomy" id="2565925"/>
    <lineage>
        <taxon>Bacteria</taxon>
        <taxon>Bacillati</taxon>
        <taxon>Bacillota</taxon>
        <taxon>Bacilli</taxon>
        <taxon>Bacillales</taxon>
        <taxon>Paenibacillaceae</taxon>
        <taxon>Cohnella</taxon>
    </lineage>
</organism>
<dbReference type="InterPro" id="IPR013783">
    <property type="entry name" value="Ig-like_fold"/>
</dbReference>
<dbReference type="Gene3D" id="2.60.40.1080">
    <property type="match status" value="13"/>
</dbReference>
<dbReference type="OrthoDB" id="2479939at2"/>
<dbReference type="Gene3D" id="2.60.40.10">
    <property type="entry name" value="Immunoglobulins"/>
    <property type="match status" value="2"/>
</dbReference>
<dbReference type="PROSITE" id="PS50022">
    <property type="entry name" value="FA58C_3"/>
    <property type="match status" value="1"/>
</dbReference>
<evidence type="ECO:0000313" key="9">
    <source>
        <dbReference type="EMBL" id="THF83452.1"/>
    </source>
</evidence>
<feature type="domain" description="SLH" evidence="8">
    <location>
        <begin position="3759"/>
        <end position="3822"/>
    </location>
</feature>
<keyword evidence="10" id="KW-1185">Reference proteome</keyword>
<reference evidence="9 10" key="1">
    <citation type="submission" date="2019-04" db="EMBL/GenBank/DDBJ databases">
        <title>Cohnella sp. nov. isolated from preserved vegetables.</title>
        <authorList>
            <person name="Lin S.-Y."/>
            <person name="Hung M.-H."/>
            <person name="Young C.-C."/>
        </authorList>
    </citation>
    <scope>NUCLEOTIDE SEQUENCE [LARGE SCALE GENOMIC DNA]</scope>
    <source>
        <strain evidence="9 10">CC-MHH1044</strain>
    </source>
</reference>
<dbReference type="Gene3D" id="2.60.120.260">
    <property type="entry name" value="Galactose-binding domain-like"/>
    <property type="match status" value="5"/>
</dbReference>
<dbReference type="InterPro" id="IPR017853">
    <property type="entry name" value="GH"/>
</dbReference>
<feature type="compositionally biased region" description="Low complexity" evidence="5">
    <location>
        <begin position="3460"/>
        <end position="3488"/>
    </location>
</feature>
<dbReference type="SUPFAM" id="SSF49785">
    <property type="entry name" value="Galactose-binding domain-like"/>
    <property type="match status" value="2"/>
</dbReference>
<dbReference type="Pfam" id="PF13290">
    <property type="entry name" value="CHB_HEX_C_1"/>
    <property type="match status" value="1"/>
</dbReference>
<dbReference type="Pfam" id="PF07532">
    <property type="entry name" value="Big_4"/>
    <property type="match status" value="1"/>
</dbReference>
<dbReference type="PROSITE" id="PS51272">
    <property type="entry name" value="SLH"/>
    <property type="match status" value="3"/>
</dbReference>
<name>A0A4S4C7Z8_9BACL</name>
<feature type="domain" description="SLH" evidence="8">
    <location>
        <begin position="3825"/>
        <end position="3882"/>
    </location>
</feature>
<dbReference type="SUPFAM" id="SSF49464">
    <property type="entry name" value="Carboxypeptidase regulatory domain-like"/>
    <property type="match status" value="1"/>
</dbReference>
<dbReference type="EC" id="3.2.1.89" evidence="4"/>
<keyword evidence="3 4" id="KW-0326">Glycosidase</keyword>
<sequence>MRFQLHGSFYEKEVGNTMRNRLRRAVAQTLTVALLAGSAFGLPLGTGVKEASAAAAPSSVNLGFETGDLTGWSKTGTAAAQTADKHGGASAVKLSAANSSIAQTITGIEQGSYTLSAWVKGSTSSTSNAAAMTATNTGGPDTRLLIDGYISSTEWTQVSLRNVLVYNGQATVTFASGSGTNLMVDDIELTLDSSDENPVANWDFETGSLAGWTIDAGTAAVGSSSDTGTNAAVLSADSQISQTVAVKPNTDYIATVRAKVDRQDTWETIYQSNYLGNTGQLVNVTAYGDRINLGVKNLSGTVLRQAPDGTAGYALLTIRFKTGPSDDQVVLYANTLNDENYRKSVQTYNSQGGNASHDGWTGNGTDKAYVDNFDLFEIDNSTVKGADVSFLPVIEDNGGKYFANGVQQDCLTILANHGVNAVTGMLFVHAGNAIYDQSSPKQQQYTDFTDEDGNPFPYTMQAGYFDKTHALALAERAQELDIGYLPSFHFSDAWMSAGKAFTPLDWMYKNSSGALVDQSLDEMTTTMYNYVYDFIKALVDQGTTPMGVKIGNEQDGGIAWPNGKGYSSSGFKALINAAYDAVHDAAPGVSAFIHTNNGYNPDNSNTVFGKLTSNGVKFDGQAYSLYGGHTSDAIPSMLTNDIANYPDQDYLDVETGYSFTKYNPDYADESGSMGQTAYYVASSPNGQYNWLLDYMQALREVANPHDRMRGFFYWETDWIVVEGAGYATRGANTVDRRTMFNNGDTSIKEMGSTANGKMGDMMDSMYAYLWRGHAKNKPETAQTPLKGFGTYSVTKTSPTGITLNQSALSLTEGKTTRLLPTIAPDSNASSNKLVFDSSLTWTSSDPSVAKVNAAGYVTAVGTGTARITATTVDGGLSASADVTVVPPTDAAGLTLKVGGSVPGSTVSAKVWDQQTLVATLPAGTTNKRVTFTSSDPSVASFLGEFWQSSNPGTLYQQSDVTANVKLNVKHDGTTVITATSADGLASASYTLNVTKIPVASVTLNKTSATVSLGRTQQLTATVAPADASFNTLSWTSSDPTVATVDASGLVTTLATGTTTITATSDDDASIKATSVITVVPVMVTGISLSKSALNIMVDSTKPIVAILAPDDAYNKTVNWTSSDETVATVDANGNVTGVTVGTATITATTADGGYTATTTVTVQSTPVAVTGVALDVGSYYFASDYFSTTNPAADAPTKQLVANVVPADATNTDVVWTSNNPTIASVDAYGKVTAIKAGVAVIAAKTKDGSFEADATVYVPSVSESFDNRTLADNWSAAAGSAAAFATVGVAAPAGVGSQVFSLASSGSGARAEYKSFSVANNKIVLNFDWNVGAPGYGTGQLRIQDSAHNNYITFGIPTGGSSSIVYDTSAAIVSNTAITGTAVAASGFKTASATYNVQVTLDMAAKKTSFTLTNKADSGMTTTVSNLAFDSGTAFNNNLGYLEFYTTRPTGTTATWTTWLDNFNVYTAVPAPVSVTLSKSSLSLLDIPGTPGNTAQLTAAVNPNMAGVDQSVTWSSSDTSVATVGSSGLVTAIADGDAVITATSTANTALSASAAVSVHPIIPVEAIGIKNGSGEAIDGTIVNLSSGSILQLTSIMNPGTADYRSIAWSSSKTGVATVDSSGLLTAVGPGEATITLTVDAYADKGGYQGSTSFTLVVSGDAVLNTLALQTAIEQAIAAKTYADDYYTADSLSAYKSALTTAQNDLAAASSEQWDVSYQSRIDGDAAALNEAAGGLAKSSVIPATGVALTPSALTLTAGKSGQLTASVAPAYSTSQVQTWTSSDPAVAVVANGVVTAVGVGTATITAATENGKTAQAAVTVTSDLSSGYASNGGSIAANKTKSGYYPYTPVTSGTAWTSGANLQTSGTPVTWQIDLGSLARIDNVKMTFWQTMKFSLEVSNDGTNWTTAVDNSASFGGATTVFTTAMPANTVGQHIRLTIYGVSTTTDWVGLVYFQANGAFISTPASISLDRNSASLNIGETLQLAASLAPTNADPRVTWASSDTGIATVSASGLVTAIGGGTATITASSSNGLTALATVSVTGAAVSVAGVGVAPSELSLEVGTTGQLTATVLPSDATNKSVTWSTSDANVAAVDAGGVVTAKAAGTAVITATTADGAKTATATVTVTAIPSDRVAVAPVAALQNGSRSDFIMGADVSELHELEKYGKKFYDTDGSELSALQILQNHGVNYIRLRLWNDPTDAFGDPIGGGNTDLASVIATAKNAKSLGMKVLLDFHYSDFWADPGKQNKPKAWANDTGATLQQDVYDFTYASIDAMREAGALPDMVQIGNEINGGLLWTDGNSASKAAPLLQKASEAVRAVDSGIQIMIHLAGSSSGAASSFTTNFDAWTSGSTAVDFDLIGISAYPYWHGTIAQNATILSTLASRYNKPVVVAETAYAWTLEPGDETINNFDQTSANTAGYTPTPQGQAAELRDIINNLANVPNDMGLGLFYWGADWLPGNDTGWITGQGSGWENQALFDYTGKALPSIDVFNLVRTSTATPASLLTATEPYYTTINAGSSPSLPSTVSGRYSDGYYKSVAVDSWDTSAISLSTPGIYTALGTVGGVAGAAKAVVTVQSAQPTNLVVSPGLETASSNWTINSPLTRKSNATDAHAGSYALHFSTTTTAKTAYQTITGLANGTYTYSVWAEAYNDPASPDVFIYATGYDAADSAATLKQSVTFGSWGAWNQYSITVPVTSGTVTIGVSVKAAGTMYGDFDDFYFGLPPADADPSTLVQTVAVQTIDGTELEDGDTITAASPYVKLSTATPDATIFYSIDGSTPAYSSGSSTTLVYTGPIRVASNTVLKFYATAPGYVNSPVSTYAFKYDSSDAGSAATGGGFEQAGDLGGWTLTGVAQGDDNATYVFDSVADAAKGVVFAGGSQFKYWQLGAYSFTLSRTITGLADGVYKLSAVSSGKSNYATDAAGRATNNAAVATLTLKASTPTTQASANVINQGTASGTGWNVWHTFSVSNIVVTDGTVTIAFEASAAADYWGYLDDIKLVRVGDYASGSISGTVKDTSDHPVAGATVELTLNGSAIADTTTDENGDYSFESVLAGGGYTVSAGKAGYTSGSITEVTVVEGNSTTGINPVVTADAVAATGVELNKTTISLAPGGTDTLIATVKPSNATNQDVTWTSSNETVATVSESGVVTAVGEGTAVITVTTDDGGYTATANVTVASEPETNEPVSATGVELNKTTISLAPGGTDTLIATVKPSNATNQDVTWTSSNETVATVSESGVVTAVGEGTAVITATTDDGGYTATANVTVASEPETNEPVAATGVELNKMTVSLSPGGTDTLIATVKPSNATNQDVTWTSSNETVATVSESGVVTAVAEGTAVITVTTGDGGYTAEANVTVASEPVVQAPNAPTGLAATAQGTASIKLVWSPADNAVSYAVYRSASLTGTYAQINVEPVTGAAYTDTGLASGTTYYYQVTAINEAGESAASAVASATTTSSGGNTGNNGNNGNTDSGTDASNGSGSAAGGGSTEVAGSTITVRTSAGSNGTARATLTAEAVKQAAAAAKDGKLVIRVQPDASSASKAEVTLPVQAALESGQASQLSLSALGIELSISLKAADGLVSGDAKELTAAIAAVASSELSKSAQDRIGSHPVFNIGLTVDGKAIANAGQSGAVTVTVPYDLQAGEKAHEIVIYSIGDDGELKVVKNAKYDAASGTITFEPQSFGTYAVGNGHANLNDLNQAEWARTMIESLAARGIVTGTGTDSFEPGRSVTRAEFLKLLLSALDLTDAEATSGFADISSGAWYYQAVATAEKLGIVKGKADGTFGANETITREDMAVMLSRAAAAANVKLGGTGMSSPFADGDAISSYASDAVNEMQQAGLINGFTDGTFGPKQQATRAQAAAVIYKLLGSNG</sequence>
<evidence type="ECO:0000259" key="7">
    <source>
        <dbReference type="PROSITE" id="PS50853"/>
    </source>
</evidence>
<evidence type="ECO:0000313" key="10">
    <source>
        <dbReference type="Proteomes" id="UP000310636"/>
    </source>
</evidence>
<dbReference type="SUPFAM" id="SSF49265">
    <property type="entry name" value="Fibronectin type III"/>
    <property type="match status" value="1"/>
</dbReference>